<dbReference type="Proteomes" id="UP000007350">
    <property type="component" value="Unassembled WGS sequence"/>
</dbReference>
<name>K2MLD9_TRYCR</name>
<evidence type="ECO:0000313" key="3">
    <source>
        <dbReference type="Proteomes" id="UP000007350"/>
    </source>
</evidence>
<protein>
    <submittedName>
        <fullName evidence="2">Uncharacterized protein</fullName>
    </submittedName>
</protein>
<reference evidence="2 3" key="1">
    <citation type="journal article" date="2012" name="BMC Genomics">
        <title>Comparative genomic analysis of human infective Trypanosoma cruzi lineages with the bat-restricted subspecies T. cruzi marinkellei.</title>
        <authorList>
            <person name="Franzen O."/>
            <person name="Talavera-Lopez C."/>
            <person name="Ochaya S."/>
            <person name="Butler C.E."/>
            <person name="Messenger L.A."/>
            <person name="Lewis M.D."/>
            <person name="Llewellyn M.S."/>
            <person name="Marinkelle C.J."/>
            <person name="Tyler K.M."/>
            <person name="Miles M.A."/>
            <person name="Andersson B."/>
        </authorList>
    </citation>
    <scope>NUCLEOTIDE SEQUENCE [LARGE SCALE GENOMIC DNA]</scope>
    <source>
        <strain evidence="2 3">B7</strain>
    </source>
</reference>
<dbReference type="EMBL" id="AHKC01017037">
    <property type="protein sequence ID" value="EKF27970.1"/>
    <property type="molecule type" value="Genomic_DNA"/>
</dbReference>
<gene>
    <name evidence="2" type="ORF">MOQ_008297</name>
</gene>
<accession>K2MLD9</accession>
<comment type="caution">
    <text evidence="2">The sequence shown here is derived from an EMBL/GenBank/DDBJ whole genome shotgun (WGS) entry which is preliminary data.</text>
</comment>
<proteinExistence type="predicted"/>
<feature type="region of interest" description="Disordered" evidence="1">
    <location>
        <begin position="167"/>
        <end position="191"/>
    </location>
</feature>
<dbReference type="OrthoDB" id="10529216at2759"/>
<keyword evidence="3" id="KW-1185">Reference proteome</keyword>
<organism evidence="2 3">
    <name type="scientific">Trypanosoma cruzi marinkellei</name>
    <dbReference type="NCBI Taxonomy" id="85056"/>
    <lineage>
        <taxon>Eukaryota</taxon>
        <taxon>Discoba</taxon>
        <taxon>Euglenozoa</taxon>
        <taxon>Kinetoplastea</taxon>
        <taxon>Metakinetoplastina</taxon>
        <taxon>Trypanosomatida</taxon>
        <taxon>Trypanosomatidae</taxon>
        <taxon>Trypanosoma</taxon>
        <taxon>Schizotrypanum</taxon>
    </lineage>
</organism>
<evidence type="ECO:0000256" key="1">
    <source>
        <dbReference type="SAM" id="MobiDB-lite"/>
    </source>
</evidence>
<dbReference type="AlphaFoldDB" id="K2MLD9"/>
<sequence length="234" mass="26089">MVSPNAAFAAMPWAVSPPARRRSWHRWRKRAGAPCDGAVGTVGAGEGRHTNIFFFRGHSIIRRTHSRRVALREEEDCLPQRRGDACTSSLGWIQRRINPTARNCVGELWKDTVLRPVASTSEGNELSLRTFSQRALLVKRAVILCKALEGPVAVWTGGCLLRRSWRSRQGGDGASSHGQSKGMPRRTPRPRSAVSHFIVTWRSVRRSRCFTRFGCVILQAAHLADMRARASVVV</sequence>
<evidence type="ECO:0000313" key="2">
    <source>
        <dbReference type="EMBL" id="EKF27970.1"/>
    </source>
</evidence>